<sequence>MKIRYTPAYSLNVYQSVRVRDMKWLIIINLSASIFLILQTIPPSIKYEISVKPMEFLYYLGNFDADEPWGALAADEDKDC</sequence>
<protein>
    <submittedName>
        <fullName evidence="2">Uncharacterized protein</fullName>
    </submittedName>
</protein>
<accession>A0A844HSP9</accession>
<evidence type="ECO:0000313" key="3">
    <source>
        <dbReference type="Proteomes" id="UP000449846"/>
    </source>
</evidence>
<name>A0A844HSP9_9RHOB</name>
<keyword evidence="3" id="KW-1185">Reference proteome</keyword>
<comment type="caution">
    <text evidence="2">The sequence shown here is derived from an EMBL/GenBank/DDBJ whole genome shotgun (WGS) entry which is preliminary data.</text>
</comment>
<organism evidence="2 3">
    <name type="scientific">Paracoccus litorisediminis</name>
    <dbReference type="NCBI Taxonomy" id="2006130"/>
    <lineage>
        <taxon>Bacteria</taxon>
        <taxon>Pseudomonadati</taxon>
        <taxon>Pseudomonadota</taxon>
        <taxon>Alphaproteobacteria</taxon>
        <taxon>Rhodobacterales</taxon>
        <taxon>Paracoccaceae</taxon>
        <taxon>Paracoccus</taxon>
    </lineage>
</organism>
<dbReference type="EMBL" id="WMIG01000027">
    <property type="protein sequence ID" value="MTH62189.1"/>
    <property type="molecule type" value="Genomic_DNA"/>
</dbReference>
<reference evidence="2 3" key="1">
    <citation type="submission" date="2019-11" db="EMBL/GenBank/DDBJ databases">
        <authorList>
            <person name="Dong K."/>
        </authorList>
    </citation>
    <scope>NUCLEOTIDE SEQUENCE [LARGE SCALE GENOMIC DNA]</scope>
    <source>
        <strain evidence="2 3">NBRC 112902</strain>
    </source>
</reference>
<evidence type="ECO:0000256" key="1">
    <source>
        <dbReference type="SAM" id="Phobius"/>
    </source>
</evidence>
<proteinExistence type="predicted"/>
<dbReference type="Proteomes" id="UP000449846">
    <property type="component" value="Unassembled WGS sequence"/>
</dbReference>
<dbReference type="RefSeq" id="WP_155042141.1">
    <property type="nucleotide sequence ID" value="NZ_WMIG01000027.1"/>
</dbReference>
<keyword evidence="1" id="KW-0812">Transmembrane</keyword>
<evidence type="ECO:0000313" key="2">
    <source>
        <dbReference type="EMBL" id="MTH62189.1"/>
    </source>
</evidence>
<keyword evidence="1" id="KW-0472">Membrane</keyword>
<feature type="transmembrane region" description="Helical" evidence="1">
    <location>
        <begin position="24"/>
        <end position="45"/>
    </location>
</feature>
<gene>
    <name evidence="2" type="ORF">GL300_23630</name>
</gene>
<keyword evidence="1" id="KW-1133">Transmembrane helix</keyword>
<dbReference type="AlphaFoldDB" id="A0A844HSP9"/>